<keyword evidence="5" id="KW-0653">Protein transport</keyword>
<accession>A0A850YA53</accession>
<proteinExistence type="inferred from homology"/>
<feature type="non-terminal residue" evidence="8">
    <location>
        <position position="1"/>
    </location>
</feature>
<comment type="similarity">
    <text evidence="1 5">Belongs to the EXO70 family.</text>
</comment>
<dbReference type="Gene3D" id="1.20.1280.170">
    <property type="entry name" value="Exocyst complex component Exo70"/>
    <property type="match status" value="2"/>
</dbReference>
<reference evidence="8" key="1">
    <citation type="submission" date="2019-10" db="EMBL/GenBank/DDBJ databases">
        <title>Bird 10,000 Genomes (B10K) Project - Family phase.</title>
        <authorList>
            <person name="Zhang G."/>
        </authorList>
    </citation>
    <scope>NUCLEOTIDE SEQUENCE</scope>
    <source>
        <strain evidence="8">B10K-DU-002-10</strain>
        <tissue evidence="8">Muscle</tissue>
    </source>
</reference>
<evidence type="ECO:0000256" key="6">
    <source>
        <dbReference type="SAM" id="MobiDB-lite"/>
    </source>
</evidence>
<dbReference type="GO" id="GO:0006887">
    <property type="term" value="P:exocytosis"/>
    <property type="evidence" value="ECO:0007669"/>
    <property type="project" value="UniProtKB-KW"/>
</dbReference>
<dbReference type="Proteomes" id="UP000628412">
    <property type="component" value="Unassembled WGS sequence"/>
</dbReference>
<evidence type="ECO:0000259" key="7">
    <source>
        <dbReference type="Pfam" id="PF03081"/>
    </source>
</evidence>
<dbReference type="InterPro" id="IPR046364">
    <property type="entry name" value="Exo70_C"/>
</dbReference>
<dbReference type="AlphaFoldDB" id="A0A850YA53"/>
<dbReference type="GO" id="GO:0015031">
    <property type="term" value="P:protein transport"/>
    <property type="evidence" value="ECO:0007669"/>
    <property type="project" value="UniProtKB-KW"/>
</dbReference>
<dbReference type="SUPFAM" id="SSF74788">
    <property type="entry name" value="Cullin repeat-like"/>
    <property type="match status" value="1"/>
</dbReference>
<dbReference type="Pfam" id="PF20669">
    <property type="entry name" value="Exo70_N"/>
    <property type="match status" value="1"/>
</dbReference>
<dbReference type="EMBL" id="WEIU01013383">
    <property type="protein sequence ID" value="NWH90134.1"/>
    <property type="molecule type" value="Genomic_DNA"/>
</dbReference>
<dbReference type="GO" id="GO:0005546">
    <property type="term" value="F:phosphatidylinositol-4,5-bisphosphate binding"/>
    <property type="evidence" value="ECO:0007669"/>
    <property type="project" value="InterPro"/>
</dbReference>
<gene>
    <name evidence="8" type="primary">Exoc7</name>
    <name evidence="8" type="ORF">AEGCAU_R01572</name>
</gene>
<evidence type="ECO:0000313" key="8">
    <source>
        <dbReference type="EMBL" id="NWH90134.1"/>
    </source>
</evidence>
<dbReference type="GO" id="GO:0000145">
    <property type="term" value="C:exocyst"/>
    <property type="evidence" value="ECO:0007669"/>
    <property type="project" value="InterPro"/>
</dbReference>
<feature type="region of interest" description="Disordered" evidence="6">
    <location>
        <begin position="220"/>
        <end position="249"/>
    </location>
</feature>
<keyword evidence="2 5" id="KW-0813">Transport</keyword>
<evidence type="ECO:0000256" key="4">
    <source>
        <dbReference type="ARBA" id="ARBA00026169"/>
    </source>
</evidence>
<evidence type="ECO:0000256" key="3">
    <source>
        <dbReference type="ARBA" id="ARBA00022483"/>
    </source>
</evidence>
<name>A0A850YA53_AEGCA</name>
<comment type="caution">
    <text evidence="8">The sequence shown here is derived from an EMBL/GenBank/DDBJ whole genome shotgun (WGS) entry which is preliminary data.</text>
</comment>
<protein>
    <recommendedName>
        <fullName evidence="4 5">Exocyst complex component 7</fullName>
    </recommendedName>
    <alternativeName>
        <fullName evidence="5">Exocyst complex component Exo70</fullName>
    </alternativeName>
</protein>
<organism evidence="8 9">
    <name type="scientific">Aegithalos caudatus</name>
    <name type="common">Long-tailed tit</name>
    <name type="synonym">Acredula caudata</name>
    <dbReference type="NCBI Taxonomy" id="73327"/>
    <lineage>
        <taxon>Eukaryota</taxon>
        <taxon>Metazoa</taxon>
        <taxon>Chordata</taxon>
        <taxon>Craniata</taxon>
        <taxon>Vertebrata</taxon>
        <taxon>Euteleostomi</taxon>
        <taxon>Archelosauria</taxon>
        <taxon>Archosauria</taxon>
        <taxon>Dinosauria</taxon>
        <taxon>Saurischia</taxon>
        <taxon>Theropoda</taxon>
        <taxon>Coelurosauria</taxon>
        <taxon>Aves</taxon>
        <taxon>Neognathae</taxon>
        <taxon>Neoaves</taxon>
        <taxon>Telluraves</taxon>
        <taxon>Australaves</taxon>
        <taxon>Passeriformes</taxon>
        <taxon>Sylvioidea</taxon>
        <taxon>Aegithalidae</taxon>
        <taxon>Aegithalos</taxon>
    </lineage>
</organism>
<dbReference type="FunFam" id="1.20.1280.170:FF:000002">
    <property type="entry name" value="Exocyst complex component 7"/>
    <property type="match status" value="1"/>
</dbReference>
<dbReference type="PANTHER" id="PTHR12542">
    <property type="entry name" value="EXOCYST COMPLEX PROTEIN EXO70"/>
    <property type="match status" value="1"/>
</dbReference>
<feature type="non-terminal residue" evidence="8">
    <location>
        <position position="678"/>
    </location>
</feature>
<evidence type="ECO:0000313" key="9">
    <source>
        <dbReference type="Proteomes" id="UP000628412"/>
    </source>
</evidence>
<evidence type="ECO:0000256" key="5">
    <source>
        <dbReference type="RuleBase" id="RU365026"/>
    </source>
</evidence>
<dbReference type="InterPro" id="IPR016159">
    <property type="entry name" value="Cullin_repeat-like_dom_sf"/>
</dbReference>
<dbReference type="PANTHER" id="PTHR12542:SF41">
    <property type="entry name" value="EXOCYST COMPLEX COMPONENT 7"/>
    <property type="match status" value="1"/>
</dbReference>
<feature type="domain" description="Exocyst complex subunit Exo70 C-terminal" evidence="7">
    <location>
        <begin position="294"/>
        <end position="671"/>
    </location>
</feature>
<dbReference type="InterPro" id="IPR004140">
    <property type="entry name" value="Exo70"/>
</dbReference>
<keyword evidence="9" id="KW-1185">Reference proteome</keyword>
<comment type="function">
    <text evidence="5">Component of the exocyst complex involved in the docking of exocytic vesicles with fusion sites on the plasma membrane.</text>
</comment>
<sequence>QEEETLSFIKESLEKSDQLTKNMVSILSSFESRLMKLENSIIPVHKQTENLQRLQENVEKTLSCLDHVISYYHVAKDTEKIIKEGPTGRLEEYLNCMDKIQKAVEYFQDNNPDSPELNRVKSLFERGKESLESEFRSLMTRHTKPVPPILILDLISGDEEMDTQEEMSLEHLPESVLHDIIRISGWLVENGRNQDFMTVYFQIRSVQLDRSIKGLKEHFRKNSSSSGVPYSPAIQNKRKDTPTKKPIKRPGTIRKAQNLLKQYSQHGLDGKKGASNLIPMEGRDDVFDIEIDAYIHCVSAFVKLAQSEYQLLTEIVPEHHQKKTFDSLIQESLDNLIMEGDNIVSAARKAIIRHDYSAVLTIFPILKHLKQMKPEFDQVLQGTAAGTKNKLPGLITSMETTGAKALEEFADNIKNDPDKEYNMPKDGTVHELTSNAILFLQQLLDFQETAGAMLASQVLGDTYNIPLDPRETSSSASSYSSEFSRRLLSTYICKVLGNLQLNLLSKSKVYEDPALSAIFLHNNYNYILKSLEKSELIQLVAVTQKTAERSYRELIEQQIQTYQRSWLKVTDYILERNLPVFQPGVKLKDKERQMIKERFKGFNDGLEELCKIQKAWAIPDMEQRDKICRAQKTIVKETYGAFLNRYGNVPFTKNPEKYIKYQVDQVGEMIEKLFDTSA</sequence>
<evidence type="ECO:0000256" key="1">
    <source>
        <dbReference type="ARBA" id="ARBA00006756"/>
    </source>
</evidence>
<evidence type="ECO:0000256" key="2">
    <source>
        <dbReference type="ARBA" id="ARBA00022448"/>
    </source>
</evidence>
<keyword evidence="3 5" id="KW-0268">Exocytosis</keyword>
<dbReference type="Pfam" id="PF03081">
    <property type="entry name" value="Exo70_C"/>
    <property type="match status" value="1"/>
</dbReference>